<organism evidence="2 3">
    <name type="scientific">Trichoderma arundinaceum</name>
    <dbReference type="NCBI Taxonomy" id="490622"/>
    <lineage>
        <taxon>Eukaryota</taxon>
        <taxon>Fungi</taxon>
        <taxon>Dikarya</taxon>
        <taxon>Ascomycota</taxon>
        <taxon>Pezizomycotina</taxon>
        <taxon>Sordariomycetes</taxon>
        <taxon>Hypocreomycetidae</taxon>
        <taxon>Hypocreales</taxon>
        <taxon>Hypocreaceae</taxon>
        <taxon>Trichoderma</taxon>
    </lineage>
</organism>
<keyword evidence="3" id="KW-1185">Reference proteome</keyword>
<sequence length="147" mass="15344">MQLTKTLIATLFAASTAVAAPTPADKSMMAAVPQWTIENLKRVCNAGNTSCTWTFAVDTHLAAATSCTYVVKASANASQASGGPVTCGPYTITSSWSGQFGPNNGFTTFAVTDFTQKLIVWPAYTDVQVQAGKVVSPNQSYAPATLP</sequence>
<dbReference type="AlphaFoldDB" id="A0A395P036"/>
<name>A0A395P036_TRIAR</name>
<accession>A0A395P036</accession>
<feature type="chain" id="PRO_5017185389" description="Small secreted" evidence="1">
    <location>
        <begin position="20"/>
        <end position="147"/>
    </location>
</feature>
<feature type="signal peptide" evidence="1">
    <location>
        <begin position="1"/>
        <end position="19"/>
    </location>
</feature>
<dbReference type="EMBL" id="PXOA01000035">
    <property type="protein sequence ID" value="RFU81669.1"/>
    <property type="molecule type" value="Genomic_DNA"/>
</dbReference>
<evidence type="ECO:0000313" key="2">
    <source>
        <dbReference type="EMBL" id="RFU81669.1"/>
    </source>
</evidence>
<reference evidence="2 3" key="1">
    <citation type="journal article" date="2018" name="PLoS Pathog.">
        <title>Evolution of structural diversity of trichothecenes, a family of toxins produced by plant pathogenic and entomopathogenic fungi.</title>
        <authorList>
            <person name="Proctor R.H."/>
            <person name="McCormick S.P."/>
            <person name="Kim H.S."/>
            <person name="Cardoza R.E."/>
            <person name="Stanley A.M."/>
            <person name="Lindo L."/>
            <person name="Kelly A."/>
            <person name="Brown D.W."/>
            <person name="Lee T."/>
            <person name="Vaughan M.M."/>
            <person name="Alexander N.J."/>
            <person name="Busman M."/>
            <person name="Gutierrez S."/>
        </authorList>
    </citation>
    <scope>NUCLEOTIDE SEQUENCE [LARGE SCALE GENOMIC DNA]</scope>
    <source>
        <strain evidence="2 3">IBT 40837</strain>
    </source>
</reference>
<dbReference type="Proteomes" id="UP000266272">
    <property type="component" value="Unassembled WGS sequence"/>
</dbReference>
<gene>
    <name evidence="2" type="ORF">TARUN_557</name>
</gene>
<evidence type="ECO:0000313" key="3">
    <source>
        <dbReference type="Proteomes" id="UP000266272"/>
    </source>
</evidence>
<evidence type="ECO:0008006" key="4">
    <source>
        <dbReference type="Google" id="ProtNLM"/>
    </source>
</evidence>
<keyword evidence="1" id="KW-0732">Signal</keyword>
<comment type="caution">
    <text evidence="2">The sequence shown here is derived from an EMBL/GenBank/DDBJ whole genome shotgun (WGS) entry which is preliminary data.</text>
</comment>
<evidence type="ECO:0000256" key="1">
    <source>
        <dbReference type="SAM" id="SignalP"/>
    </source>
</evidence>
<dbReference type="OrthoDB" id="5352317at2759"/>
<protein>
    <recommendedName>
        <fullName evidence="4">Small secreted</fullName>
    </recommendedName>
</protein>
<proteinExistence type="predicted"/>